<accession>A0A1B9F3D4</accession>
<dbReference type="CDD" id="cd16325">
    <property type="entry name" value="LolA"/>
    <property type="match status" value="1"/>
</dbReference>
<name>A0A1B9F3D4_9BACT</name>
<dbReference type="Proteomes" id="UP000093080">
    <property type="component" value="Unassembled WGS sequence"/>
</dbReference>
<dbReference type="EMBL" id="MAGO01000012">
    <property type="protein sequence ID" value="OCC14448.1"/>
    <property type="molecule type" value="Genomic_DNA"/>
</dbReference>
<comment type="caution">
    <text evidence="2">The sequence shown here is derived from an EMBL/GenBank/DDBJ whole genome shotgun (WGS) entry which is preliminary data.</text>
</comment>
<evidence type="ECO:0000313" key="2">
    <source>
        <dbReference type="EMBL" id="OCC14448.1"/>
    </source>
</evidence>
<dbReference type="AlphaFoldDB" id="A0A1B9F3D4"/>
<sequence length="190" mass="22530">MKAVLEELENKIKNVYCIKVYFYQTIYKKGIKDPVSAQGEAWFKRPNFMRWEYKEPEKQLIIANGRTVFLWEVRPNQVMVFKRERFVPGELGKVFFPSVSILEANFNMKIVEETKDMVRIKCTPKENIGALKEFEFTVTDHSRFLKDIEFEDVLGTKTKIEFKDVVINPDLDEGMFQFQVPKDAKVYYQD</sequence>
<dbReference type="InterPro" id="IPR004564">
    <property type="entry name" value="OM_lipoprot_carrier_LolA-like"/>
</dbReference>
<dbReference type="Pfam" id="PF03548">
    <property type="entry name" value="LolA"/>
    <property type="match status" value="1"/>
</dbReference>
<organism evidence="2 3">
    <name type="scientific">Dissulfuribacter thermophilus</name>
    <dbReference type="NCBI Taxonomy" id="1156395"/>
    <lineage>
        <taxon>Bacteria</taxon>
        <taxon>Pseudomonadati</taxon>
        <taxon>Thermodesulfobacteriota</taxon>
        <taxon>Dissulfuribacteria</taxon>
        <taxon>Dissulfuribacterales</taxon>
        <taxon>Dissulfuribacteraceae</taxon>
        <taxon>Dissulfuribacter</taxon>
    </lineage>
</organism>
<keyword evidence="3" id="KW-1185">Reference proteome</keyword>
<dbReference type="PANTHER" id="PTHR35869">
    <property type="entry name" value="OUTER-MEMBRANE LIPOPROTEIN CARRIER PROTEIN"/>
    <property type="match status" value="1"/>
</dbReference>
<protein>
    <submittedName>
        <fullName evidence="2">Outer membrane lipoprotein carrier protein LolA</fullName>
    </submittedName>
</protein>
<dbReference type="Gene3D" id="2.50.20.10">
    <property type="entry name" value="Lipoprotein localisation LolA/LolB/LppX"/>
    <property type="match status" value="1"/>
</dbReference>
<evidence type="ECO:0000313" key="3">
    <source>
        <dbReference type="Proteomes" id="UP000093080"/>
    </source>
</evidence>
<dbReference type="STRING" id="1156395.DBT_2177"/>
<keyword evidence="2" id="KW-0449">Lipoprotein</keyword>
<reference evidence="2 3" key="1">
    <citation type="submission" date="2016-06" db="EMBL/GenBank/DDBJ databases">
        <title>Respiratory ammonification of nitrate coupled to the oxidation of elemental sulfur in deep-sea autotrophic thermophilic bacteria.</title>
        <authorList>
            <person name="Slobodkina G.B."/>
            <person name="Mardanov A.V."/>
            <person name="Ravin N.V."/>
            <person name="Frolova A.A."/>
            <person name="Viryasiv M.B."/>
            <person name="Chernyh N.A."/>
            <person name="Bonch-Osmolovskaya E.A."/>
            <person name="Slobodkin A.I."/>
        </authorList>
    </citation>
    <scope>NUCLEOTIDE SEQUENCE [LARGE SCALE GENOMIC DNA]</scope>
    <source>
        <strain evidence="2 3">S69</strain>
    </source>
</reference>
<dbReference type="PANTHER" id="PTHR35869:SF1">
    <property type="entry name" value="OUTER-MEMBRANE LIPOPROTEIN CARRIER PROTEIN"/>
    <property type="match status" value="1"/>
</dbReference>
<evidence type="ECO:0000256" key="1">
    <source>
        <dbReference type="ARBA" id="ARBA00022729"/>
    </source>
</evidence>
<dbReference type="SUPFAM" id="SSF89392">
    <property type="entry name" value="Prokaryotic lipoproteins and lipoprotein localization factors"/>
    <property type="match status" value="1"/>
</dbReference>
<keyword evidence="1" id="KW-0732">Signal</keyword>
<dbReference type="InterPro" id="IPR029046">
    <property type="entry name" value="LolA/LolB/LppX"/>
</dbReference>
<gene>
    <name evidence="2" type="ORF">DBT_2177</name>
</gene>
<proteinExistence type="predicted"/>